<dbReference type="GO" id="GO:0016740">
    <property type="term" value="F:transferase activity"/>
    <property type="evidence" value="ECO:0007669"/>
    <property type="project" value="UniProtKB-KW"/>
</dbReference>
<evidence type="ECO:0000313" key="2">
    <source>
        <dbReference type="Proteomes" id="UP001293718"/>
    </source>
</evidence>
<name>A0ABU5IS95_9BURK</name>
<dbReference type="EMBL" id="JAXOJX010000159">
    <property type="protein sequence ID" value="MDZ5461743.1"/>
    <property type="molecule type" value="Genomic_DNA"/>
</dbReference>
<reference evidence="1 2" key="1">
    <citation type="submission" date="2023-11" db="EMBL/GenBank/DDBJ databases">
        <title>Draft genome of Azohydromonas lata strain H1 (DSM1123), a polyhydroxyalkanoate producer.</title>
        <authorList>
            <person name="Traversa D."/>
            <person name="D'Addabbo P."/>
            <person name="Pazzani C."/>
            <person name="Manzari C."/>
            <person name="Chiara M."/>
            <person name="Scrascia M."/>
        </authorList>
    </citation>
    <scope>NUCLEOTIDE SEQUENCE [LARGE SCALE GENOMIC DNA]</scope>
    <source>
        <strain evidence="1 2">H1</strain>
    </source>
</reference>
<gene>
    <name evidence="1" type="ORF">SM757_34725</name>
</gene>
<comment type="caution">
    <text evidence="1">The sequence shown here is derived from an EMBL/GenBank/DDBJ whole genome shotgun (WGS) entry which is preliminary data.</text>
</comment>
<feature type="non-terminal residue" evidence="1">
    <location>
        <position position="105"/>
    </location>
</feature>
<proteinExistence type="predicted"/>
<dbReference type="Proteomes" id="UP001293718">
    <property type="component" value="Unassembled WGS sequence"/>
</dbReference>
<keyword evidence="1" id="KW-0808">Transferase</keyword>
<keyword evidence="2" id="KW-1185">Reference proteome</keyword>
<accession>A0ABU5IS95</accession>
<protein>
    <submittedName>
        <fullName evidence="1">Polysaccharide pyruvyl transferase family protein</fullName>
    </submittedName>
</protein>
<sequence length="105" mass="10921">MTTPVTLLGAYDRHNFGDLLLARVAARLLAPRGVRFAGLAARDLRGCGGVRVAHLADLQPAPGEPPRALLHVGGQLATCSAWQAAAMLLPPQEAPAAIGYFALSL</sequence>
<evidence type="ECO:0000313" key="1">
    <source>
        <dbReference type="EMBL" id="MDZ5461743.1"/>
    </source>
</evidence>
<organism evidence="1 2">
    <name type="scientific">Azohydromonas lata</name>
    <dbReference type="NCBI Taxonomy" id="45677"/>
    <lineage>
        <taxon>Bacteria</taxon>
        <taxon>Pseudomonadati</taxon>
        <taxon>Pseudomonadota</taxon>
        <taxon>Betaproteobacteria</taxon>
        <taxon>Burkholderiales</taxon>
        <taxon>Sphaerotilaceae</taxon>
        <taxon>Azohydromonas</taxon>
    </lineage>
</organism>